<sequence length="142" mass="15631">MTSPPDPAGSDPNSDLLSQLQASAALTGPTSQDDLLAQLNAEPEPDPLADVEYTGDLETDSTAELDALAKGFRERTKREDDRFRLATDSEYWFAVCFKSREDKEAFLRAARLFALGDKYLDGYAVAHTLDIPMPTKDDDGKE</sequence>
<evidence type="ECO:0000313" key="1">
    <source>
        <dbReference type="EMBL" id="SDC25482.1"/>
    </source>
</evidence>
<dbReference type="STRING" id="1271860.SAMN05216174_101694"/>
<accession>A0A1G6K363</accession>
<gene>
    <name evidence="1" type="ORF">SAMN05216174_101694</name>
</gene>
<name>A0A1G6K363_9PSEU</name>
<evidence type="ECO:0000313" key="2">
    <source>
        <dbReference type="Proteomes" id="UP000199501"/>
    </source>
</evidence>
<protein>
    <submittedName>
        <fullName evidence="1">Uncharacterized protein</fullName>
    </submittedName>
</protein>
<dbReference type="EMBL" id="FMZZ01000001">
    <property type="protein sequence ID" value="SDC25482.1"/>
    <property type="molecule type" value="Genomic_DNA"/>
</dbReference>
<dbReference type="Proteomes" id="UP000199501">
    <property type="component" value="Unassembled WGS sequence"/>
</dbReference>
<dbReference type="RefSeq" id="WP_091448037.1">
    <property type="nucleotide sequence ID" value="NZ_FMZZ01000001.1"/>
</dbReference>
<keyword evidence="2" id="KW-1185">Reference proteome</keyword>
<reference evidence="2" key="1">
    <citation type="submission" date="2016-10" db="EMBL/GenBank/DDBJ databases">
        <authorList>
            <person name="Varghese N."/>
            <person name="Submissions S."/>
        </authorList>
    </citation>
    <scope>NUCLEOTIDE SEQUENCE [LARGE SCALE GENOMIC DNA]</scope>
    <source>
        <strain evidence="2">IBRC-M 10403</strain>
    </source>
</reference>
<proteinExistence type="predicted"/>
<dbReference type="AlphaFoldDB" id="A0A1G6K363"/>
<organism evidence="1 2">
    <name type="scientific">Actinokineospora iranica</name>
    <dbReference type="NCBI Taxonomy" id="1271860"/>
    <lineage>
        <taxon>Bacteria</taxon>
        <taxon>Bacillati</taxon>
        <taxon>Actinomycetota</taxon>
        <taxon>Actinomycetes</taxon>
        <taxon>Pseudonocardiales</taxon>
        <taxon>Pseudonocardiaceae</taxon>
        <taxon>Actinokineospora</taxon>
    </lineage>
</organism>
<dbReference type="OrthoDB" id="8613575at2"/>